<organism evidence="6 7">
    <name type="scientific">Proteobacteria bacterium 228</name>
    <dbReference type="NCBI Taxonomy" id="2083153"/>
    <lineage>
        <taxon>Bacteria</taxon>
        <taxon>Pseudomonadati</taxon>
        <taxon>Pseudomonadota</taxon>
    </lineage>
</organism>
<evidence type="ECO:0000256" key="3">
    <source>
        <dbReference type="ARBA" id="ARBA00022833"/>
    </source>
</evidence>
<dbReference type="Gene3D" id="2.170.150.70">
    <property type="match status" value="1"/>
</dbReference>
<dbReference type="Pfam" id="PF04828">
    <property type="entry name" value="GFA"/>
    <property type="match status" value="1"/>
</dbReference>
<keyword evidence="2" id="KW-0479">Metal-binding</keyword>
<dbReference type="PROSITE" id="PS51891">
    <property type="entry name" value="CENP_V_GFA"/>
    <property type="match status" value="1"/>
</dbReference>
<reference evidence="6 7" key="1">
    <citation type="submission" date="2018-02" db="EMBL/GenBank/DDBJ databases">
        <title>novel marine gammaproteobacteria from coastal saline agro ecosystem.</title>
        <authorList>
            <person name="Krishnan R."/>
            <person name="Ramesh Kumar N."/>
        </authorList>
    </citation>
    <scope>NUCLEOTIDE SEQUENCE [LARGE SCALE GENOMIC DNA]</scope>
    <source>
        <strain evidence="6 7">228</strain>
    </source>
</reference>
<evidence type="ECO:0000313" key="6">
    <source>
        <dbReference type="EMBL" id="PPC76123.1"/>
    </source>
</evidence>
<evidence type="ECO:0000256" key="1">
    <source>
        <dbReference type="ARBA" id="ARBA00005495"/>
    </source>
</evidence>
<name>A0A2S5KN80_9PROT</name>
<evidence type="ECO:0000256" key="4">
    <source>
        <dbReference type="ARBA" id="ARBA00023239"/>
    </source>
</evidence>
<dbReference type="InterPro" id="IPR011057">
    <property type="entry name" value="Mss4-like_sf"/>
</dbReference>
<evidence type="ECO:0000259" key="5">
    <source>
        <dbReference type="PROSITE" id="PS51891"/>
    </source>
</evidence>
<proteinExistence type="inferred from homology"/>
<accession>A0A2S5KN80</accession>
<dbReference type="PANTHER" id="PTHR33337">
    <property type="entry name" value="GFA DOMAIN-CONTAINING PROTEIN"/>
    <property type="match status" value="1"/>
</dbReference>
<evidence type="ECO:0000256" key="2">
    <source>
        <dbReference type="ARBA" id="ARBA00022723"/>
    </source>
</evidence>
<protein>
    <submittedName>
        <fullName evidence="6">Alanine acetyltransferase</fullName>
    </submittedName>
</protein>
<dbReference type="OrthoDB" id="4188830at2"/>
<sequence>MLLKGSCHCGAVHFEVESPHPYPFNRCYCSVCRKTAGSGGYAINLGAQSESLKVEGREHITVYHAIIDGETSPAERHFCKHCATTLWVWDPRWPELVHPFASAIDTELPIPPERTHLMLAYKPEWVEVDVRGPDTCVYGYPKESIAEWHERLGLVS</sequence>
<dbReference type="EMBL" id="PRLP01000057">
    <property type="protein sequence ID" value="PPC76123.1"/>
    <property type="molecule type" value="Genomic_DNA"/>
</dbReference>
<dbReference type="InterPro" id="IPR006913">
    <property type="entry name" value="CENP-V/GFA"/>
</dbReference>
<dbReference type="GO" id="GO:0046872">
    <property type="term" value="F:metal ion binding"/>
    <property type="evidence" value="ECO:0007669"/>
    <property type="project" value="UniProtKB-KW"/>
</dbReference>
<evidence type="ECO:0000313" key="7">
    <source>
        <dbReference type="Proteomes" id="UP000238196"/>
    </source>
</evidence>
<comment type="caution">
    <text evidence="6">The sequence shown here is derived from an EMBL/GenBank/DDBJ whole genome shotgun (WGS) entry which is preliminary data.</text>
</comment>
<dbReference type="GO" id="GO:0016846">
    <property type="term" value="F:carbon-sulfur lyase activity"/>
    <property type="evidence" value="ECO:0007669"/>
    <property type="project" value="InterPro"/>
</dbReference>
<dbReference type="PANTHER" id="PTHR33337:SF44">
    <property type="entry name" value="DUF636 DOMAIN PROTEIN (AFU_ORTHOLOGUE AFUA_1G09754)"/>
    <property type="match status" value="1"/>
</dbReference>
<keyword evidence="3" id="KW-0862">Zinc</keyword>
<gene>
    <name evidence="6" type="ORF">C4K68_17185</name>
</gene>
<dbReference type="SUPFAM" id="SSF51316">
    <property type="entry name" value="Mss4-like"/>
    <property type="match status" value="1"/>
</dbReference>
<comment type="similarity">
    <text evidence="1">Belongs to the Gfa family.</text>
</comment>
<dbReference type="AlphaFoldDB" id="A0A2S5KN80"/>
<dbReference type="Proteomes" id="UP000238196">
    <property type="component" value="Unassembled WGS sequence"/>
</dbReference>
<keyword evidence="4" id="KW-0456">Lyase</keyword>
<feature type="domain" description="CENP-V/GFA" evidence="5">
    <location>
        <begin position="3"/>
        <end position="122"/>
    </location>
</feature>